<feature type="transmembrane region" description="Helical" evidence="1">
    <location>
        <begin position="33"/>
        <end position="52"/>
    </location>
</feature>
<reference evidence="2 3" key="1">
    <citation type="journal article" date="2019" name="Sci. Rep.">
        <title>Orb-weaving spider Araneus ventricosus genome elucidates the spidroin gene catalogue.</title>
        <authorList>
            <person name="Kono N."/>
            <person name="Nakamura H."/>
            <person name="Ohtoshi R."/>
            <person name="Moran D.A.P."/>
            <person name="Shinohara A."/>
            <person name="Yoshida Y."/>
            <person name="Fujiwara M."/>
            <person name="Mori M."/>
            <person name="Tomita M."/>
            <person name="Arakawa K."/>
        </authorList>
    </citation>
    <scope>NUCLEOTIDE SEQUENCE [LARGE SCALE GENOMIC DNA]</scope>
</reference>
<dbReference type="Proteomes" id="UP000499080">
    <property type="component" value="Unassembled WGS sequence"/>
</dbReference>
<organism evidence="2 3">
    <name type="scientific">Araneus ventricosus</name>
    <name type="common">Orbweaver spider</name>
    <name type="synonym">Epeira ventricosa</name>
    <dbReference type="NCBI Taxonomy" id="182803"/>
    <lineage>
        <taxon>Eukaryota</taxon>
        <taxon>Metazoa</taxon>
        <taxon>Ecdysozoa</taxon>
        <taxon>Arthropoda</taxon>
        <taxon>Chelicerata</taxon>
        <taxon>Arachnida</taxon>
        <taxon>Araneae</taxon>
        <taxon>Araneomorphae</taxon>
        <taxon>Entelegynae</taxon>
        <taxon>Araneoidea</taxon>
        <taxon>Araneidae</taxon>
        <taxon>Araneus</taxon>
    </lineage>
</organism>
<dbReference type="EMBL" id="BGPR01061847">
    <property type="protein sequence ID" value="GBO37428.1"/>
    <property type="molecule type" value="Genomic_DNA"/>
</dbReference>
<name>A0A4Y2WL66_ARAVE</name>
<evidence type="ECO:0000256" key="1">
    <source>
        <dbReference type="SAM" id="Phobius"/>
    </source>
</evidence>
<evidence type="ECO:0000313" key="3">
    <source>
        <dbReference type="Proteomes" id="UP000499080"/>
    </source>
</evidence>
<sequence>MKGENYHPAPFTQKYALMMTGRGGAKNPYCDLVPLYLATPLIMVTHVTHLLFKVNIDGRRNHLLCPAPIYSNIDHDDDGGGADAKKTYYDLGATYPRTPLIR</sequence>
<keyword evidence="1" id="KW-0472">Membrane</keyword>
<protein>
    <submittedName>
        <fullName evidence="2">Uncharacterized protein</fullName>
    </submittedName>
</protein>
<evidence type="ECO:0000313" key="2">
    <source>
        <dbReference type="EMBL" id="GBO37428.1"/>
    </source>
</evidence>
<dbReference type="AlphaFoldDB" id="A0A4Y2WL66"/>
<gene>
    <name evidence="2" type="ORF">AVEN_239033_1</name>
</gene>
<keyword evidence="1" id="KW-1133">Transmembrane helix</keyword>
<accession>A0A4Y2WL66</accession>
<proteinExistence type="predicted"/>
<keyword evidence="3" id="KW-1185">Reference proteome</keyword>
<comment type="caution">
    <text evidence="2">The sequence shown here is derived from an EMBL/GenBank/DDBJ whole genome shotgun (WGS) entry which is preliminary data.</text>
</comment>
<keyword evidence="1" id="KW-0812">Transmembrane</keyword>